<name>A0A1H5U5P5_XYLRU</name>
<dbReference type="Proteomes" id="UP000236735">
    <property type="component" value="Unassembled WGS sequence"/>
</dbReference>
<reference evidence="1 2" key="1">
    <citation type="submission" date="2016-10" db="EMBL/GenBank/DDBJ databases">
        <authorList>
            <person name="de Groot N.N."/>
        </authorList>
    </citation>
    <scope>NUCLEOTIDE SEQUENCE [LARGE SCALE GENOMIC DNA]</scope>
    <source>
        <strain evidence="1 2">AR32</strain>
    </source>
</reference>
<dbReference type="EMBL" id="FNUV01000003">
    <property type="protein sequence ID" value="SEF69611.1"/>
    <property type="molecule type" value="Genomic_DNA"/>
</dbReference>
<protein>
    <submittedName>
        <fullName evidence="1">Uncharacterized protein</fullName>
    </submittedName>
</protein>
<evidence type="ECO:0000313" key="2">
    <source>
        <dbReference type="Proteomes" id="UP000236735"/>
    </source>
</evidence>
<evidence type="ECO:0000313" key="1">
    <source>
        <dbReference type="EMBL" id="SEF69611.1"/>
    </source>
</evidence>
<proteinExistence type="predicted"/>
<accession>A0A1H5U5P5</accession>
<dbReference type="AlphaFoldDB" id="A0A1H5U5P5"/>
<sequence>MGTDYTDFEADFFKARINTAFLKKRRGLSCNAKSRVLIILSRVIRAYKNISVLIRVIRAFKNISVLIRVIRAFKKSYPCSLGLPLGSSKNPCLK</sequence>
<gene>
    <name evidence="1" type="ORF">SAMN05216354_1221</name>
</gene>
<organism evidence="1 2">
    <name type="scientific">Xylanibacter ruminicola</name>
    <name type="common">Prevotella ruminicola</name>
    <dbReference type="NCBI Taxonomy" id="839"/>
    <lineage>
        <taxon>Bacteria</taxon>
        <taxon>Pseudomonadati</taxon>
        <taxon>Bacteroidota</taxon>
        <taxon>Bacteroidia</taxon>
        <taxon>Bacteroidales</taxon>
        <taxon>Prevotellaceae</taxon>
        <taxon>Xylanibacter</taxon>
    </lineage>
</organism>